<evidence type="ECO:0000313" key="2">
    <source>
        <dbReference type="EMBL" id="GFO66738.1"/>
    </source>
</evidence>
<keyword evidence="2" id="KW-0808">Transferase</keyword>
<dbReference type="GO" id="GO:0016740">
    <property type="term" value="F:transferase activity"/>
    <property type="evidence" value="ECO:0007669"/>
    <property type="project" value="UniProtKB-KW"/>
</dbReference>
<name>A0A6V8N2H7_9BACT</name>
<dbReference type="EMBL" id="BLXZ01000001">
    <property type="protein sequence ID" value="GFO66738.1"/>
    <property type="molecule type" value="Genomic_DNA"/>
</dbReference>
<dbReference type="SUPFAM" id="SSF53448">
    <property type="entry name" value="Nucleotide-diphospho-sugar transferases"/>
    <property type="match status" value="1"/>
</dbReference>
<dbReference type="Proteomes" id="UP000587586">
    <property type="component" value="Unassembled WGS sequence"/>
</dbReference>
<dbReference type="PANTHER" id="PTHR43685:SF2">
    <property type="entry name" value="GLYCOSYLTRANSFERASE 2-LIKE DOMAIN-CONTAINING PROTEIN"/>
    <property type="match status" value="1"/>
</dbReference>
<dbReference type="AlphaFoldDB" id="A0A6V8N2H7"/>
<dbReference type="RefSeq" id="WP_183359270.1">
    <property type="nucleotide sequence ID" value="NZ_BLXZ01000001.1"/>
</dbReference>
<accession>A0A6V8N2H7</accession>
<organism evidence="2 3">
    <name type="scientific">Geomonas limicola</name>
    <dbReference type="NCBI Taxonomy" id="2740186"/>
    <lineage>
        <taxon>Bacteria</taxon>
        <taxon>Pseudomonadati</taxon>
        <taxon>Thermodesulfobacteriota</taxon>
        <taxon>Desulfuromonadia</taxon>
        <taxon>Geobacterales</taxon>
        <taxon>Geobacteraceae</taxon>
        <taxon>Geomonas</taxon>
    </lineage>
</organism>
<dbReference type="CDD" id="cd00761">
    <property type="entry name" value="Glyco_tranf_GTA_type"/>
    <property type="match status" value="1"/>
</dbReference>
<sequence length="300" mass="33710">MRTAILRKLYQAFPFDLKGDCSVPPARDGIRLSCVINFYGRLDLLSGILYSLAQQDLPREQFEVVLVEDRNGTDAGKAMANAFAQHLPVVYAPLPENFGSMGYSRNHGLAASRGEFVLFLDDDTVLLQTDFLSRVLAEFDAHPEADALVPHGRASFAVVEGRYDYHDPYFMTSRCTAYRRGVLADLSGFVDQFIGQEDVEFVIRFVMDGRKSANCPGLEYYHPPLLVGNFRKPMAVGQSFFRLKRRYPLVLWLAVLASCSRHAPLYLLPGRRSREMGRFGLGFLAGALAAIFKRKGFRYG</sequence>
<reference evidence="3" key="1">
    <citation type="submission" date="2020-06" db="EMBL/GenBank/DDBJ databases">
        <title>Draft genomic sequecing of Geomonas sp. Red745.</title>
        <authorList>
            <person name="Itoh H."/>
            <person name="Xu Z.X."/>
            <person name="Ushijima N."/>
            <person name="Masuda Y."/>
            <person name="Shiratori Y."/>
            <person name="Senoo K."/>
        </authorList>
    </citation>
    <scope>NUCLEOTIDE SEQUENCE [LARGE SCALE GENOMIC DNA]</scope>
    <source>
        <strain evidence="3">Red745</strain>
    </source>
</reference>
<dbReference type="InterPro" id="IPR050834">
    <property type="entry name" value="Glycosyltransf_2"/>
</dbReference>
<comment type="caution">
    <text evidence="2">The sequence shown here is derived from an EMBL/GenBank/DDBJ whole genome shotgun (WGS) entry which is preliminary data.</text>
</comment>
<dbReference type="InterPro" id="IPR029044">
    <property type="entry name" value="Nucleotide-diphossugar_trans"/>
</dbReference>
<dbReference type="Gene3D" id="3.90.550.10">
    <property type="entry name" value="Spore Coat Polysaccharide Biosynthesis Protein SpsA, Chain A"/>
    <property type="match status" value="1"/>
</dbReference>
<proteinExistence type="predicted"/>
<dbReference type="Pfam" id="PF00535">
    <property type="entry name" value="Glycos_transf_2"/>
    <property type="match status" value="1"/>
</dbReference>
<protein>
    <submittedName>
        <fullName evidence="2">Glycosyl transferase</fullName>
    </submittedName>
</protein>
<dbReference type="InterPro" id="IPR001173">
    <property type="entry name" value="Glyco_trans_2-like"/>
</dbReference>
<gene>
    <name evidence="2" type="primary">xapF</name>
    <name evidence="2" type="ORF">GMLC_03170</name>
</gene>
<feature type="domain" description="Glycosyltransferase 2-like" evidence="1">
    <location>
        <begin position="33"/>
        <end position="173"/>
    </location>
</feature>
<keyword evidence="3" id="KW-1185">Reference proteome</keyword>
<dbReference type="PANTHER" id="PTHR43685">
    <property type="entry name" value="GLYCOSYLTRANSFERASE"/>
    <property type="match status" value="1"/>
</dbReference>
<evidence type="ECO:0000259" key="1">
    <source>
        <dbReference type="Pfam" id="PF00535"/>
    </source>
</evidence>
<evidence type="ECO:0000313" key="3">
    <source>
        <dbReference type="Proteomes" id="UP000587586"/>
    </source>
</evidence>